<dbReference type="PRINTS" id="PR00160">
    <property type="entry name" value="GLUTAREDOXIN"/>
</dbReference>
<evidence type="ECO:0000256" key="1">
    <source>
        <dbReference type="ARBA" id="ARBA00000217"/>
    </source>
</evidence>
<proteinExistence type="predicted"/>
<dbReference type="InterPro" id="IPR011767">
    <property type="entry name" value="GLR_AS"/>
</dbReference>
<dbReference type="InterPro" id="IPR036249">
    <property type="entry name" value="Thioredoxin-like_sf"/>
</dbReference>
<evidence type="ECO:0000313" key="9">
    <source>
        <dbReference type="EMBL" id="CAI5759582.1"/>
    </source>
</evidence>
<dbReference type="FunFam" id="3.40.30.10:FF:000026">
    <property type="entry name" value="Glutaredoxin 2"/>
    <property type="match status" value="1"/>
</dbReference>
<dbReference type="OrthoDB" id="418495at2759"/>
<dbReference type="InterPro" id="IPR011899">
    <property type="entry name" value="Glutaredoxin_euk/vir"/>
</dbReference>
<protein>
    <recommendedName>
        <fullName evidence="8">Glutaredoxin domain-containing protein</fullName>
    </recommendedName>
</protein>
<dbReference type="Proteomes" id="UP001152885">
    <property type="component" value="Unassembled WGS sequence"/>
</dbReference>
<dbReference type="GO" id="GO:0004364">
    <property type="term" value="F:glutathione transferase activity"/>
    <property type="evidence" value="ECO:0007669"/>
    <property type="project" value="UniProtKB-EC"/>
</dbReference>
<dbReference type="InterPro" id="IPR014025">
    <property type="entry name" value="Glutaredoxin_subgr"/>
</dbReference>
<dbReference type="CDD" id="cd03419">
    <property type="entry name" value="GRX_GRXh_1_2_like"/>
    <property type="match status" value="1"/>
</dbReference>
<evidence type="ECO:0000256" key="3">
    <source>
        <dbReference type="ARBA" id="ARBA00022982"/>
    </source>
</evidence>
<dbReference type="GO" id="GO:0005737">
    <property type="term" value="C:cytoplasm"/>
    <property type="evidence" value="ECO:0007669"/>
    <property type="project" value="TreeGrafter"/>
</dbReference>
<gene>
    <name evidence="9" type="ORF">CANVERA_P4093</name>
</gene>
<dbReference type="EMBL" id="CANTUO010000004">
    <property type="protein sequence ID" value="CAI5759582.1"/>
    <property type="molecule type" value="Genomic_DNA"/>
</dbReference>
<dbReference type="Pfam" id="PF00462">
    <property type="entry name" value="Glutaredoxin"/>
    <property type="match status" value="1"/>
</dbReference>
<keyword evidence="5" id="KW-0676">Redox-active center</keyword>
<keyword evidence="10" id="KW-1185">Reference proteome</keyword>
<evidence type="ECO:0000256" key="2">
    <source>
        <dbReference type="ARBA" id="ARBA00022448"/>
    </source>
</evidence>
<dbReference type="SUPFAM" id="SSF52833">
    <property type="entry name" value="Thioredoxin-like"/>
    <property type="match status" value="1"/>
</dbReference>
<name>A0A9W4TZ02_9ASCO</name>
<dbReference type="PROSITE" id="PS00195">
    <property type="entry name" value="GLUTAREDOXIN_1"/>
    <property type="match status" value="1"/>
</dbReference>
<dbReference type="Gene3D" id="3.40.30.10">
    <property type="entry name" value="Glutaredoxin"/>
    <property type="match status" value="1"/>
</dbReference>
<dbReference type="PROSITE" id="PS51354">
    <property type="entry name" value="GLUTAREDOXIN_2"/>
    <property type="match status" value="1"/>
</dbReference>
<dbReference type="PANTHER" id="PTHR45694">
    <property type="entry name" value="GLUTAREDOXIN 2"/>
    <property type="match status" value="1"/>
</dbReference>
<dbReference type="PROSITE" id="PS00194">
    <property type="entry name" value="THIOREDOXIN_1"/>
    <property type="match status" value="1"/>
</dbReference>
<dbReference type="InterPro" id="IPR017937">
    <property type="entry name" value="Thioredoxin_CS"/>
</dbReference>
<comment type="catalytic activity">
    <reaction evidence="6">
        <text>1-chloro-2,4-dinitrobenzene + glutathione = 2,4-dinitrophenyl-S-glutathione + chloride + H(+)</text>
        <dbReference type="Rhea" id="RHEA:51220"/>
        <dbReference type="ChEBI" id="CHEBI:15378"/>
        <dbReference type="ChEBI" id="CHEBI:17996"/>
        <dbReference type="ChEBI" id="CHEBI:34718"/>
        <dbReference type="ChEBI" id="CHEBI:57925"/>
        <dbReference type="ChEBI" id="CHEBI:133977"/>
        <dbReference type="EC" id="2.5.1.18"/>
    </reaction>
</comment>
<keyword evidence="3" id="KW-0249">Electron transport</keyword>
<sequence>MFEWITSWFQAEPVPIEIKTDIDHTVNSNKVVVYSKTYCPYCSSTKSLFENLKVPNVKVVELNLLNKGSLIQRGLYEKTGQNTVPNIFINQKHVGGNSDLQALNAQGKLKQLLE</sequence>
<evidence type="ECO:0000256" key="6">
    <source>
        <dbReference type="ARBA" id="ARBA00035808"/>
    </source>
</evidence>
<keyword evidence="2" id="KW-0813">Transport</keyword>
<comment type="caution">
    <text evidence="9">The sequence shown here is derived from an EMBL/GenBank/DDBJ whole genome shotgun (WGS) entry which is preliminary data.</text>
</comment>
<dbReference type="NCBIfam" id="TIGR02180">
    <property type="entry name" value="GRX_euk"/>
    <property type="match status" value="1"/>
</dbReference>
<keyword evidence="4" id="KW-1015">Disulfide bond</keyword>
<reference evidence="9" key="1">
    <citation type="submission" date="2022-12" db="EMBL/GenBank/DDBJ databases">
        <authorList>
            <person name="Brejova B."/>
        </authorList>
    </citation>
    <scope>NUCLEOTIDE SEQUENCE</scope>
</reference>
<feature type="domain" description="Glutaredoxin" evidence="8">
    <location>
        <begin position="31"/>
        <end position="94"/>
    </location>
</feature>
<dbReference type="GO" id="GO:0004602">
    <property type="term" value="F:glutathione peroxidase activity"/>
    <property type="evidence" value="ECO:0007669"/>
    <property type="project" value="UniProtKB-EC"/>
</dbReference>
<comment type="catalytic activity">
    <reaction evidence="1">
        <text>2 glutathione + H2O2 = glutathione disulfide + 2 H2O</text>
        <dbReference type="Rhea" id="RHEA:16833"/>
        <dbReference type="ChEBI" id="CHEBI:15377"/>
        <dbReference type="ChEBI" id="CHEBI:16240"/>
        <dbReference type="ChEBI" id="CHEBI:57925"/>
        <dbReference type="ChEBI" id="CHEBI:58297"/>
        <dbReference type="EC" id="1.11.1.9"/>
    </reaction>
</comment>
<dbReference type="GO" id="GO:0034599">
    <property type="term" value="P:cellular response to oxidative stress"/>
    <property type="evidence" value="ECO:0007669"/>
    <property type="project" value="TreeGrafter"/>
</dbReference>
<evidence type="ECO:0000256" key="5">
    <source>
        <dbReference type="ARBA" id="ARBA00023284"/>
    </source>
</evidence>
<evidence type="ECO:0000256" key="7">
    <source>
        <dbReference type="ARBA" id="ARBA00047960"/>
    </source>
</evidence>
<evidence type="ECO:0000259" key="8">
    <source>
        <dbReference type="Pfam" id="PF00462"/>
    </source>
</evidence>
<dbReference type="PANTHER" id="PTHR45694:SF26">
    <property type="entry name" value="GRX1P"/>
    <property type="match status" value="1"/>
</dbReference>
<dbReference type="AlphaFoldDB" id="A0A9W4TZ02"/>
<accession>A0A9W4TZ02</accession>
<comment type="catalytic activity">
    <reaction evidence="7">
        <text>RX + glutathione = an S-substituted glutathione + a halide anion + H(+)</text>
        <dbReference type="Rhea" id="RHEA:16437"/>
        <dbReference type="ChEBI" id="CHEBI:15378"/>
        <dbReference type="ChEBI" id="CHEBI:16042"/>
        <dbReference type="ChEBI" id="CHEBI:17792"/>
        <dbReference type="ChEBI" id="CHEBI:57925"/>
        <dbReference type="ChEBI" id="CHEBI:90779"/>
        <dbReference type="EC" id="2.5.1.18"/>
    </reaction>
</comment>
<dbReference type="GO" id="GO:0015038">
    <property type="term" value="F:glutathione disulfide oxidoreductase activity"/>
    <property type="evidence" value="ECO:0007669"/>
    <property type="project" value="TreeGrafter"/>
</dbReference>
<dbReference type="InterPro" id="IPR002109">
    <property type="entry name" value="Glutaredoxin"/>
</dbReference>
<evidence type="ECO:0000313" key="10">
    <source>
        <dbReference type="Proteomes" id="UP001152885"/>
    </source>
</evidence>
<organism evidence="9 10">
    <name type="scientific">Candida verbasci</name>
    <dbReference type="NCBI Taxonomy" id="1227364"/>
    <lineage>
        <taxon>Eukaryota</taxon>
        <taxon>Fungi</taxon>
        <taxon>Dikarya</taxon>
        <taxon>Ascomycota</taxon>
        <taxon>Saccharomycotina</taxon>
        <taxon>Pichiomycetes</taxon>
        <taxon>Debaryomycetaceae</taxon>
        <taxon>Candida/Lodderomyces clade</taxon>
        <taxon>Candida</taxon>
    </lineage>
</organism>
<evidence type="ECO:0000256" key="4">
    <source>
        <dbReference type="ARBA" id="ARBA00023157"/>
    </source>
</evidence>